<evidence type="ECO:0000256" key="1">
    <source>
        <dbReference type="SAM" id="MobiDB-lite"/>
    </source>
</evidence>
<dbReference type="OrthoDB" id="3262926at2759"/>
<dbReference type="InterPro" id="IPR036568">
    <property type="entry name" value="GGCT-like_sf"/>
</dbReference>
<dbReference type="Gene3D" id="3.10.490.10">
    <property type="entry name" value="Gamma-glutamyl cyclotransferase-like"/>
    <property type="match status" value="1"/>
</dbReference>
<dbReference type="InterPro" id="IPR013024">
    <property type="entry name" value="GGCT-like"/>
</dbReference>
<organism evidence="2 3">
    <name type="scientific">Cristinia sonorae</name>
    <dbReference type="NCBI Taxonomy" id="1940300"/>
    <lineage>
        <taxon>Eukaryota</taxon>
        <taxon>Fungi</taxon>
        <taxon>Dikarya</taxon>
        <taxon>Basidiomycota</taxon>
        <taxon>Agaricomycotina</taxon>
        <taxon>Agaricomycetes</taxon>
        <taxon>Agaricomycetidae</taxon>
        <taxon>Agaricales</taxon>
        <taxon>Pleurotineae</taxon>
        <taxon>Stephanosporaceae</taxon>
        <taxon>Cristinia</taxon>
    </lineage>
</organism>
<comment type="caution">
    <text evidence="2">The sequence shown here is derived from an EMBL/GenBank/DDBJ whole genome shotgun (WGS) entry which is preliminary data.</text>
</comment>
<dbReference type="SUPFAM" id="SSF110857">
    <property type="entry name" value="Gamma-glutamyl cyclotransferase-like"/>
    <property type="match status" value="1"/>
</dbReference>
<dbReference type="EMBL" id="JAEVFJ010000025">
    <property type="protein sequence ID" value="KAH8094751.1"/>
    <property type="molecule type" value="Genomic_DNA"/>
</dbReference>
<gene>
    <name evidence="2" type="ORF">BXZ70DRAFT_357158</name>
</gene>
<dbReference type="Proteomes" id="UP000813824">
    <property type="component" value="Unassembled WGS sequence"/>
</dbReference>
<feature type="compositionally biased region" description="Low complexity" evidence="1">
    <location>
        <begin position="168"/>
        <end position="177"/>
    </location>
</feature>
<name>A0A8K0UJQ4_9AGAR</name>
<accession>A0A8K0UJQ4</accession>
<evidence type="ECO:0000313" key="3">
    <source>
        <dbReference type="Proteomes" id="UP000813824"/>
    </source>
</evidence>
<reference evidence="2" key="1">
    <citation type="journal article" date="2021" name="New Phytol.">
        <title>Evolutionary innovations through gain and loss of genes in the ectomycorrhizal Boletales.</title>
        <authorList>
            <person name="Wu G."/>
            <person name="Miyauchi S."/>
            <person name="Morin E."/>
            <person name="Kuo A."/>
            <person name="Drula E."/>
            <person name="Varga T."/>
            <person name="Kohler A."/>
            <person name="Feng B."/>
            <person name="Cao Y."/>
            <person name="Lipzen A."/>
            <person name="Daum C."/>
            <person name="Hundley H."/>
            <person name="Pangilinan J."/>
            <person name="Johnson J."/>
            <person name="Barry K."/>
            <person name="LaButti K."/>
            <person name="Ng V."/>
            <person name="Ahrendt S."/>
            <person name="Min B."/>
            <person name="Choi I.G."/>
            <person name="Park H."/>
            <person name="Plett J.M."/>
            <person name="Magnuson J."/>
            <person name="Spatafora J.W."/>
            <person name="Nagy L.G."/>
            <person name="Henrissat B."/>
            <person name="Grigoriev I.V."/>
            <person name="Yang Z.L."/>
            <person name="Xu J."/>
            <person name="Martin F.M."/>
        </authorList>
    </citation>
    <scope>NUCLEOTIDE SEQUENCE</scope>
    <source>
        <strain evidence="2">KKN 215</strain>
    </source>
</reference>
<protein>
    <recommendedName>
        <fullName evidence="4">Gamma-glutamylcyclotransferase AIG2-like domain-containing protein</fullName>
    </recommendedName>
</protein>
<proteinExistence type="predicted"/>
<keyword evidence="3" id="KW-1185">Reference proteome</keyword>
<evidence type="ECO:0000313" key="2">
    <source>
        <dbReference type="EMBL" id="KAH8094751.1"/>
    </source>
</evidence>
<feature type="region of interest" description="Disordered" evidence="1">
    <location>
        <begin position="152"/>
        <end position="179"/>
    </location>
</feature>
<dbReference type="CDD" id="cd06661">
    <property type="entry name" value="GGCT_like"/>
    <property type="match status" value="1"/>
</dbReference>
<dbReference type="AlphaFoldDB" id="A0A8K0UJQ4"/>
<evidence type="ECO:0008006" key="4">
    <source>
        <dbReference type="Google" id="ProtNLM"/>
    </source>
</evidence>
<feature type="region of interest" description="Disordered" evidence="1">
    <location>
        <begin position="115"/>
        <end position="136"/>
    </location>
</feature>
<sequence>MPQDDDFFPDWSTDSEVPHATSLSERINLPTSIVVYTDDDSPLQAPFSSPEHKQSHFISDNRAPCLLFFYGTLSLPHVLQRVLGLYEAPMLLPASVSGFEVKMWGPYPALVRSGEGNLTKGSLRRESSSTSTPTTPTAIISSVTAKVRNRLSRGSSSPISTYAPPSPTLTTTSLPTTAEGEPKAVTGMAYWGTEGDLPTLLRYEGENYEMVECMIKSGNDEILGRMFVWCGYPEELSDEGKFDPTMFPENGT</sequence>